<protein>
    <submittedName>
        <fullName evidence="2">Uncharacterized protein</fullName>
    </submittedName>
</protein>
<evidence type="ECO:0000313" key="2">
    <source>
        <dbReference type="EMBL" id="KAK9308574.1"/>
    </source>
</evidence>
<dbReference type="EMBL" id="JAWNGG020000019">
    <property type="protein sequence ID" value="KAK9308574.1"/>
    <property type="molecule type" value="Genomic_DNA"/>
</dbReference>
<gene>
    <name evidence="2" type="ORF">QLX08_001441</name>
</gene>
<sequence>MEITGAGNQAAKTWNESDNGSTLGGGGETERRSANNERNWKIKSNERDEKAEINNETERQNSYGALHNSVTIDRSCQVERFSARSKVSANMRDSLQETE</sequence>
<organism evidence="2 3">
    <name type="scientific">Tetragonisca angustula</name>
    <dbReference type="NCBI Taxonomy" id="166442"/>
    <lineage>
        <taxon>Eukaryota</taxon>
        <taxon>Metazoa</taxon>
        <taxon>Ecdysozoa</taxon>
        <taxon>Arthropoda</taxon>
        <taxon>Hexapoda</taxon>
        <taxon>Insecta</taxon>
        <taxon>Pterygota</taxon>
        <taxon>Neoptera</taxon>
        <taxon>Endopterygota</taxon>
        <taxon>Hymenoptera</taxon>
        <taxon>Apocrita</taxon>
        <taxon>Aculeata</taxon>
        <taxon>Apoidea</taxon>
        <taxon>Anthophila</taxon>
        <taxon>Apidae</taxon>
        <taxon>Tetragonisca</taxon>
    </lineage>
</organism>
<reference evidence="2 3" key="1">
    <citation type="submission" date="2024-05" db="EMBL/GenBank/DDBJ databases">
        <title>The nuclear and mitochondrial genome assemblies of Tetragonisca angustula (Apidae: Meliponini), a tiny yet remarkable pollinator in the Neotropics.</title>
        <authorList>
            <person name="Ferrari R."/>
            <person name="Ricardo P.C."/>
            <person name="Dias F.C."/>
            <person name="Araujo N.S."/>
            <person name="Soares D.O."/>
            <person name="Zhou Q.-S."/>
            <person name="Zhu C.-D."/>
            <person name="Coutinho L."/>
            <person name="Airas M.C."/>
            <person name="Batista T.M."/>
        </authorList>
    </citation>
    <scope>NUCLEOTIDE SEQUENCE [LARGE SCALE GENOMIC DNA]</scope>
    <source>
        <strain evidence="2">ASF017062</strain>
        <tissue evidence="2">Abdomen</tissue>
    </source>
</reference>
<evidence type="ECO:0000313" key="3">
    <source>
        <dbReference type="Proteomes" id="UP001432146"/>
    </source>
</evidence>
<dbReference type="Proteomes" id="UP001432146">
    <property type="component" value="Unassembled WGS sequence"/>
</dbReference>
<proteinExistence type="predicted"/>
<comment type="caution">
    <text evidence="2">The sequence shown here is derived from an EMBL/GenBank/DDBJ whole genome shotgun (WGS) entry which is preliminary data.</text>
</comment>
<accession>A0AAW1AEP6</accession>
<feature type="compositionally biased region" description="Basic and acidic residues" evidence="1">
    <location>
        <begin position="28"/>
        <end position="59"/>
    </location>
</feature>
<feature type="compositionally biased region" description="Polar residues" evidence="1">
    <location>
        <begin position="1"/>
        <end position="21"/>
    </location>
</feature>
<keyword evidence="3" id="KW-1185">Reference proteome</keyword>
<dbReference type="AlphaFoldDB" id="A0AAW1AEP6"/>
<name>A0AAW1AEP6_9HYME</name>
<feature type="region of interest" description="Disordered" evidence="1">
    <location>
        <begin position="1"/>
        <end position="65"/>
    </location>
</feature>
<evidence type="ECO:0000256" key="1">
    <source>
        <dbReference type="SAM" id="MobiDB-lite"/>
    </source>
</evidence>